<evidence type="ECO:0000256" key="4">
    <source>
        <dbReference type="SAM" id="Coils"/>
    </source>
</evidence>
<dbReference type="RefSeq" id="WP_013254323.1">
    <property type="nucleotide sequence ID" value="NC_014364.1"/>
</dbReference>
<sequence>MEGGKGIRACSFLFSILLAAVLLLSACSSLPKEQTPTKGKKAQAADFASFGREYFTEGRYKDALTFFSYALHQQILADNREGIIDSYFDIGRCHLELKAFEEARQAFSDGLMLAEKEELVGKQARGKILLGEFYLAIDNEEKAGILLQEATEILPPDGKQYTRERAVVYHDRGVLMRRQGDLEKAEELLSLSLAINRREKAREEEANNLYMLASVASAGRQYGKADELLQEALLIDRALERSLAIADDLYAIAIVAEKRNDDDEAYTSFSQCFMIYQAMERLDSAIEVLYRLSALAEALGDEENASRYEAAAQKLEQRGKRSDDEIE</sequence>
<keyword evidence="6" id="KW-1185">Reference proteome</keyword>
<evidence type="ECO:0000256" key="1">
    <source>
        <dbReference type="ARBA" id="ARBA00022737"/>
    </source>
</evidence>
<dbReference type="STRING" id="573413.Spirs_1732"/>
<dbReference type="InterPro" id="IPR019734">
    <property type="entry name" value="TPR_rpt"/>
</dbReference>
<evidence type="ECO:0000313" key="5">
    <source>
        <dbReference type="EMBL" id="ADK80859.1"/>
    </source>
</evidence>
<dbReference type="Pfam" id="PF13181">
    <property type="entry name" value="TPR_8"/>
    <property type="match status" value="1"/>
</dbReference>
<protein>
    <submittedName>
        <fullName evidence="5">TPR repeat-containing protein</fullName>
    </submittedName>
</protein>
<dbReference type="KEGG" id="ssm:Spirs_1732"/>
<evidence type="ECO:0000256" key="3">
    <source>
        <dbReference type="PROSITE-ProRule" id="PRU00339"/>
    </source>
</evidence>
<name>E1R694_SEDSS</name>
<dbReference type="eggNOG" id="COG0457">
    <property type="taxonomic scope" value="Bacteria"/>
</dbReference>
<dbReference type="OrthoDB" id="419844at2"/>
<evidence type="ECO:0000313" key="6">
    <source>
        <dbReference type="Proteomes" id="UP000002318"/>
    </source>
</evidence>
<dbReference type="Gene3D" id="1.25.40.10">
    <property type="entry name" value="Tetratricopeptide repeat domain"/>
    <property type="match status" value="1"/>
</dbReference>
<evidence type="ECO:0000256" key="2">
    <source>
        <dbReference type="ARBA" id="ARBA00022803"/>
    </source>
</evidence>
<keyword evidence="2 3" id="KW-0802">TPR repeat</keyword>
<proteinExistence type="predicted"/>
<keyword evidence="4" id="KW-0175">Coiled coil</keyword>
<dbReference type="Pfam" id="PF13424">
    <property type="entry name" value="TPR_12"/>
    <property type="match status" value="1"/>
</dbReference>
<keyword evidence="1" id="KW-0677">Repeat</keyword>
<dbReference type="PANTHER" id="PTHR45641:SF19">
    <property type="entry name" value="NEPHROCYSTIN-3"/>
    <property type="match status" value="1"/>
</dbReference>
<dbReference type="SUPFAM" id="SSF48452">
    <property type="entry name" value="TPR-like"/>
    <property type="match status" value="1"/>
</dbReference>
<gene>
    <name evidence="5" type="ordered locus">Spirs_1732</name>
</gene>
<feature type="coiled-coil region" evidence="4">
    <location>
        <begin position="298"/>
        <end position="325"/>
    </location>
</feature>
<dbReference type="HOGENOM" id="CLU_849698_0_0_12"/>
<reference evidence="5 6" key="1">
    <citation type="journal article" date="2010" name="Stand. Genomic Sci.">
        <title>Complete genome sequence of Spirochaeta smaragdinae type strain (SEBR 4228).</title>
        <authorList>
            <person name="Mavromatis K."/>
            <person name="Yasawong M."/>
            <person name="Chertkov O."/>
            <person name="Lapidus A."/>
            <person name="Lucas S."/>
            <person name="Nolan M."/>
            <person name="Del Rio T.G."/>
            <person name="Tice H."/>
            <person name="Cheng J.F."/>
            <person name="Pitluck S."/>
            <person name="Liolios K."/>
            <person name="Ivanova N."/>
            <person name="Tapia R."/>
            <person name="Han C."/>
            <person name="Bruce D."/>
            <person name="Goodwin L."/>
            <person name="Pati A."/>
            <person name="Chen A."/>
            <person name="Palaniappan K."/>
            <person name="Land M."/>
            <person name="Hauser L."/>
            <person name="Chang Y.J."/>
            <person name="Jeffries C.D."/>
            <person name="Detter J.C."/>
            <person name="Rohde M."/>
            <person name="Brambilla E."/>
            <person name="Spring S."/>
            <person name="Goker M."/>
            <person name="Sikorski J."/>
            <person name="Woyke T."/>
            <person name="Bristow J."/>
            <person name="Eisen J.A."/>
            <person name="Markowitz V."/>
            <person name="Hugenholtz P."/>
            <person name="Klenk H.P."/>
            <person name="Kyrpides N.C."/>
        </authorList>
    </citation>
    <scope>NUCLEOTIDE SEQUENCE [LARGE SCALE GENOMIC DNA]</scope>
    <source>
        <strain evidence="6">DSM 11293 / JCM 15392 / SEBR 4228</strain>
    </source>
</reference>
<feature type="repeat" description="TPR" evidence="3">
    <location>
        <begin position="84"/>
        <end position="117"/>
    </location>
</feature>
<dbReference type="PROSITE" id="PS51257">
    <property type="entry name" value="PROKAR_LIPOPROTEIN"/>
    <property type="match status" value="1"/>
</dbReference>
<dbReference type="InterPro" id="IPR011990">
    <property type="entry name" value="TPR-like_helical_dom_sf"/>
</dbReference>
<dbReference type="AlphaFoldDB" id="E1R694"/>
<dbReference type="PROSITE" id="PS50005">
    <property type="entry name" value="TPR"/>
    <property type="match status" value="1"/>
</dbReference>
<dbReference type="Proteomes" id="UP000002318">
    <property type="component" value="Chromosome"/>
</dbReference>
<dbReference type="PANTHER" id="PTHR45641">
    <property type="entry name" value="TETRATRICOPEPTIDE REPEAT PROTEIN (AFU_ORTHOLOGUE AFUA_6G03870)"/>
    <property type="match status" value="1"/>
</dbReference>
<accession>E1R694</accession>
<organism evidence="5 6">
    <name type="scientific">Sediminispirochaeta smaragdinae (strain DSM 11293 / JCM 15392 / SEBR 4228)</name>
    <name type="common">Spirochaeta smaragdinae</name>
    <dbReference type="NCBI Taxonomy" id="573413"/>
    <lineage>
        <taxon>Bacteria</taxon>
        <taxon>Pseudomonadati</taxon>
        <taxon>Spirochaetota</taxon>
        <taxon>Spirochaetia</taxon>
        <taxon>Spirochaetales</taxon>
        <taxon>Spirochaetaceae</taxon>
        <taxon>Sediminispirochaeta</taxon>
    </lineage>
</organism>
<dbReference type="SMART" id="SM00028">
    <property type="entry name" value="TPR"/>
    <property type="match status" value="6"/>
</dbReference>
<dbReference type="EMBL" id="CP002116">
    <property type="protein sequence ID" value="ADK80859.1"/>
    <property type="molecule type" value="Genomic_DNA"/>
</dbReference>